<evidence type="ECO:0000313" key="2">
    <source>
        <dbReference type="EMBL" id="RKF05838.1"/>
    </source>
</evidence>
<reference evidence="2 3" key="1">
    <citation type="journal article" date="2018" name="Int. J. Syst. Bacteriol.">
        <title>Oceaniradius stylonemae gen. nov., sp. nov., isolated from a red alga, Stylonema cornu-cervi.</title>
        <authorList>
            <person name="Jeong S."/>
        </authorList>
    </citation>
    <scope>NUCLEOTIDE SEQUENCE [LARGE SCALE GENOMIC DNA]</scope>
    <source>
        <strain evidence="2 3">StC1</strain>
    </source>
</reference>
<dbReference type="Proteomes" id="UP000246132">
    <property type="component" value="Unassembled WGS sequence"/>
</dbReference>
<feature type="chain" id="PRO_5017349429" evidence="1">
    <location>
        <begin position="24"/>
        <end position="83"/>
    </location>
</feature>
<dbReference type="AlphaFoldDB" id="A0A3A8A920"/>
<evidence type="ECO:0000313" key="3">
    <source>
        <dbReference type="Proteomes" id="UP000246132"/>
    </source>
</evidence>
<dbReference type="EMBL" id="QFWV02000008">
    <property type="protein sequence ID" value="RKF05838.1"/>
    <property type="molecule type" value="Genomic_DNA"/>
</dbReference>
<proteinExistence type="predicted"/>
<feature type="signal peptide" evidence="1">
    <location>
        <begin position="1"/>
        <end position="23"/>
    </location>
</feature>
<name>A0A3A8A920_9HYPH</name>
<dbReference type="RefSeq" id="WP_120222776.1">
    <property type="nucleotide sequence ID" value="NZ_JASHJQ010000017.1"/>
</dbReference>
<dbReference type="InterPro" id="IPR009780">
    <property type="entry name" value="DUF1344"/>
</dbReference>
<dbReference type="Pfam" id="PF07076">
    <property type="entry name" value="DUF1344"/>
    <property type="match status" value="1"/>
</dbReference>
<keyword evidence="1" id="KW-0732">Signal</keyword>
<keyword evidence="3" id="KW-1185">Reference proteome</keyword>
<dbReference type="OrthoDB" id="8116217at2"/>
<accession>A0A3A8A920</accession>
<gene>
    <name evidence="2" type="ORF">DEM25_014765</name>
</gene>
<evidence type="ECO:0000256" key="1">
    <source>
        <dbReference type="SAM" id="SignalP"/>
    </source>
</evidence>
<organism evidence="2 3">
    <name type="scientific">Oceaniradius stylonematis</name>
    <dbReference type="NCBI Taxonomy" id="2184161"/>
    <lineage>
        <taxon>Bacteria</taxon>
        <taxon>Pseudomonadati</taxon>
        <taxon>Pseudomonadota</taxon>
        <taxon>Alphaproteobacteria</taxon>
        <taxon>Hyphomicrobiales</taxon>
        <taxon>Ahrensiaceae</taxon>
        <taxon>Oceaniradius</taxon>
    </lineage>
</organism>
<comment type="caution">
    <text evidence="2">The sequence shown here is derived from an EMBL/GenBank/DDBJ whole genome shotgun (WGS) entry which is preliminary data.</text>
</comment>
<protein>
    <submittedName>
        <fullName evidence="2">DUF1344 domain-containing protein</fullName>
    </submittedName>
</protein>
<sequence length="83" mass="8411">MTNKLTAALAGGALLASTIFAIAGEGQGVIASIDPETRMIVLEDGSSWLAADEVELAGLAPGDTISVVYTDGTTTLTEVTKVE</sequence>